<dbReference type="OMA" id="QWANENH"/>
<gene>
    <name evidence="6" type="ORF">HPB48_015818</name>
</gene>
<evidence type="ECO:0000256" key="2">
    <source>
        <dbReference type="ARBA" id="ARBA00022771"/>
    </source>
</evidence>
<dbReference type="SMART" id="SM00249">
    <property type="entry name" value="PHD"/>
    <property type="match status" value="1"/>
</dbReference>
<dbReference type="VEuPathDB" id="VectorBase:HLOH_044503"/>
<evidence type="ECO:0000256" key="3">
    <source>
        <dbReference type="ARBA" id="ARBA00022833"/>
    </source>
</evidence>
<dbReference type="InterPro" id="IPR011011">
    <property type="entry name" value="Znf_FYVE_PHD"/>
</dbReference>
<dbReference type="Gene3D" id="3.30.40.10">
    <property type="entry name" value="Zinc/RING finger domain, C3HC4 (zinc finger)"/>
    <property type="match status" value="1"/>
</dbReference>
<dbReference type="SUPFAM" id="SSF57903">
    <property type="entry name" value="FYVE/PHD zinc finger"/>
    <property type="match status" value="1"/>
</dbReference>
<keyword evidence="4" id="KW-0175">Coiled coil</keyword>
<sequence length="274" mass="31574">MGTTDDDASCFVCDKSIPASNDVLVCSECLCYFHLGDCSGVSERTYKSRSDAVRKQWRCPFCRGVKDKIVQAPRIILVTELEQTVKSLKETVNGLEKSVQLMSDKYDSVRAHMNKHEAEIKSLKERVQSVEADSRPKQITEIKHDINELEWQNRKLNLEFNGIPQADKEDLVSKINETAAQLKVPELGHSDITAAHRLPSNSDKIAAIIVRFARRSVRDDWYDARKKLTEAKSLVYIQENLTKQSRTLLWETKQWANENHFRFVWHRKGKTLVR</sequence>
<evidence type="ECO:0000313" key="7">
    <source>
        <dbReference type="Proteomes" id="UP000821853"/>
    </source>
</evidence>
<reference evidence="6 7" key="1">
    <citation type="journal article" date="2020" name="Cell">
        <title>Large-Scale Comparative Analyses of Tick Genomes Elucidate Their Genetic Diversity and Vector Capacities.</title>
        <authorList>
            <consortium name="Tick Genome and Microbiome Consortium (TIGMIC)"/>
            <person name="Jia N."/>
            <person name="Wang J."/>
            <person name="Shi W."/>
            <person name="Du L."/>
            <person name="Sun Y."/>
            <person name="Zhan W."/>
            <person name="Jiang J.F."/>
            <person name="Wang Q."/>
            <person name="Zhang B."/>
            <person name="Ji P."/>
            <person name="Bell-Sakyi L."/>
            <person name="Cui X.M."/>
            <person name="Yuan T.T."/>
            <person name="Jiang B.G."/>
            <person name="Yang W.F."/>
            <person name="Lam T.T."/>
            <person name="Chang Q.C."/>
            <person name="Ding S.J."/>
            <person name="Wang X.J."/>
            <person name="Zhu J.G."/>
            <person name="Ruan X.D."/>
            <person name="Zhao L."/>
            <person name="Wei J.T."/>
            <person name="Ye R.Z."/>
            <person name="Que T.C."/>
            <person name="Du C.H."/>
            <person name="Zhou Y.H."/>
            <person name="Cheng J.X."/>
            <person name="Dai P.F."/>
            <person name="Guo W.B."/>
            <person name="Han X.H."/>
            <person name="Huang E.J."/>
            <person name="Li L.F."/>
            <person name="Wei W."/>
            <person name="Gao Y.C."/>
            <person name="Liu J.Z."/>
            <person name="Shao H.Z."/>
            <person name="Wang X."/>
            <person name="Wang C.C."/>
            <person name="Yang T.C."/>
            <person name="Huo Q.B."/>
            <person name="Li W."/>
            <person name="Chen H.Y."/>
            <person name="Chen S.E."/>
            <person name="Zhou L.G."/>
            <person name="Ni X.B."/>
            <person name="Tian J.H."/>
            <person name="Sheng Y."/>
            <person name="Liu T."/>
            <person name="Pan Y.S."/>
            <person name="Xia L.Y."/>
            <person name="Li J."/>
            <person name="Zhao F."/>
            <person name="Cao W.C."/>
        </authorList>
    </citation>
    <scope>NUCLEOTIDE SEQUENCE [LARGE SCALE GENOMIC DNA]</scope>
    <source>
        <strain evidence="6">HaeL-2018</strain>
    </source>
</reference>
<dbReference type="InterPro" id="IPR007705">
    <property type="entry name" value="Vesicle_trsprt_v-SNARE_N"/>
</dbReference>
<accession>A0A9J6FA37</accession>
<dbReference type="InterPro" id="IPR001965">
    <property type="entry name" value="Znf_PHD"/>
</dbReference>
<dbReference type="InterPro" id="IPR057251">
    <property type="entry name" value="FP_C"/>
</dbReference>
<dbReference type="InterPro" id="IPR004244">
    <property type="entry name" value="Transposase_22"/>
</dbReference>
<dbReference type="AlphaFoldDB" id="A0A9J6FA37"/>
<dbReference type="Gene3D" id="1.10.287.1490">
    <property type="match status" value="1"/>
</dbReference>
<keyword evidence="7" id="KW-1185">Reference proteome</keyword>
<dbReference type="CDD" id="cd15489">
    <property type="entry name" value="PHD_SF"/>
    <property type="match status" value="1"/>
</dbReference>
<name>A0A9J6FA37_HAELO</name>
<dbReference type="OrthoDB" id="8062159at2759"/>
<dbReference type="EMBL" id="JABSTR010000001">
    <property type="protein sequence ID" value="KAH9359805.1"/>
    <property type="molecule type" value="Genomic_DNA"/>
</dbReference>
<dbReference type="GO" id="GO:0006886">
    <property type="term" value="P:intracellular protein transport"/>
    <property type="evidence" value="ECO:0007669"/>
    <property type="project" value="InterPro"/>
</dbReference>
<dbReference type="GO" id="GO:0016020">
    <property type="term" value="C:membrane"/>
    <property type="evidence" value="ECO:0007669"/>
    <property type="project" value="InterPro"/>
</dbReference>
<dbReference type="Pfam" id="PF25298">
    <property type="entry name" value="Baculo_FP_2nd"/>
    <property type="match status" value="1"/>
</dbReference>
<dbReference type="PANTHER" id="PTHR11505">
    <property type="entry name" value="L1 TRANSPOSABLE ELEMENT-RELATED"/>
    <property type="match status" value="1"/>
</dbReference>
<protein>
    <recommendedName>
        <fullName evidence="5">Zinc finger PHD-type domain-containing protein</fullName>
    </recommendedName>
</protein>
<dbReference type="Proteomes" id="UP000821853">
    <property type="component" value="Chromosome 1"/>
</dbReference>
<comment type="caution">
    <text evidence="6">The sequence shown here is derived from an EMBL/GenBank/DDBJ whole genome shotgun (WGS) entry which is preliminary data.</text>
</comment>
<dbReference type="InterPro" id="IPR013083">
    <property type="entry name" value="Znf_RING/FYVE/PHD"/>
</dbReference>
<proteinExistence type="predicted"/>
<dbReference type="GO" id="GO:0008270">
    <property type="term" value="F:zinc ion binding"/>
    <property type="evidence" value="ECO:0007669"/>
    <property type="project" value="UniProtKB-KW"/>
</dbReference>
<evidence type="ECO:0000256" key="1">
    <source>
        <dbReference type="ARBA" id="ARBA00022723"/>
    </source>
</evidence>
<evidence type="ECO:0000259" key="5">
    <source>
        <dbReference type="SMART" id="SM00249"/>
    </source>
</evidence>
<evidence type="ECO:0000313" key="6">
    <source>
        <dbReference type="EMBL" id="KAH9359805.1"/>
    </source>
</evidence>
<organism evidence="6 7">
    <name type="scientific">Haemaphysalis longicornis</name>
    <name type="common">Bush tick</name>
    <dbReference type="NCBI Taxonomy" id="44386"/>
    <lineage>
        <taxon>Eukaryota</taxon>
        <taxon>Metazoa</taxon>
        <taxon>Ecdysozoa</taxon>
        <taxon>Arthropoda</taxon>
        <taxon>Chelicerata</taxon>
        <taxon>Arachnida</taxon>
        <taxon>Acari</taxon>
        <taxon>Parasitiformes</taxon>
        <taxon>Ixodida</taxon>
        <taxon>Ixodoidea</taxon>
        <taxon>Ixodidae</taxon>
        <taxon>Haemaphysalinae</taxon>
        <taxon>Haemaphysalis</taxon>
    </lineage>
</organism>
<keyword evidence="2" id="KW-0863">Zinc-finger</keyword>
<dbReference type="Pfam" id="PF05008">
    <property type="entry name" value="V-SNARE"/>
    <property type="match status" value="1"/>
</dbReference>
<feature type="domain" description="Zinc finger PHD-type" evidence="5">
    <location>
        <begin position="9"/>
        <end position="63"/>
    </location>
</feature>
<evidence type="ECO:0000256" key="4">
    <source>
        <dbReference type="SAM" id="Coils"/>
    </source>
</evidence>
<keyword evidence="3" id="KW-0862">Zinc</keyword>
<keyword evidence="1" id="KW-0479">Metal-binding</keyword>
<feature type="coiled-coil region" evidence="4">
    <location>
        <begin position="78"/>
        <end position="159"/>
    </location>
</feature>